<dbReference type="Pfam" id="PF07486">
    <property type="entry name" value="Hydrolase_2"/>
    <property type="match status" value="1"/>
</dbReference>
<dbReference type="AlphaFoldDB" id="A0A382VLW9"/>
<dbReference type="InterPro" id="IPR042047">
    <property type="entry name" value="SleB_dom1"/>
</dbReference>
<name>A0A382VLW9_9ZZZZ</name>
<reference evidence="2" key="1">
    <citation type="submission" date="2018-05" db="EMBL/GenBank/DDBJ databases">
        <authorList>
            <person name="Lanie J.A."/>
            <person name="Ng W.-L."/>
            <person name="Kazmierczak K.M."/>
            <person name="Andrzejewski T.M."/>
            <person name="Davidsen T.M."/>
            <person name="Wayne K.J."/>
            <person name="Tettelin H."/>
            <person name="Glass J.I."/>
            <person name="Rusch D."/>
            <person name="Podicherti R."/>
            <person name="Tsui H.-C.T."/>
            <person name="Winkler M.E."/>
        </authorList>
    </citation>
    <scope>NUCLEOTIDE SEQUENCE</scope>
</reference>
<dbReference type="GO" id="GO:0016787">
    <property type="term" value="F:hydrolase activity"/>
    <property type="evidence" value="ECO:0007669"/>
    <property type="project" value="InterPro"/>
</dbReference>
<feature type="domain" description="Cell wall hydrolase SleB" evidence="1">
    <location>
        <begin position="9"/>
        <end position="141"/>
    </location>
</feature>
<evidence type="ECO:0000313" key="2">
    <source>
        <dbReference type="EMBL" id="SVD47360.1"/>
    </source>
</evidence>
<proteinExistence type="predicted"/>
<gene>
    <name evidence="2" type="ORF">METZ01_LOCUS400214</name>
</gene>
<organism evidence="2">
    <name type="scientific">marine metagenome</name>
    <dbReference type="NCBI Taxonomy" id="408172"/>
    <lineage>
        <taxon>unclassified sequences</taxon>
        <taxon>metagenomes</taxon>
        <taxon>ecological metagenomes</taxon>
    </lineage>
</organism>
<dbReference type="InterPro" id="IPR011105">
    <property type="entry name" value="Cell_wall_hydrolase_SleB"/>
</dbReference>
<dbReference type="EMBL" id="UINC01152932">
    <property type="protein sequence ID" value="SVD47360.1"/>
    <property type="molecule type" value="Genomic_DNA"/>
</dbReference>
<protein>
    <recommendedName>
        <fullName evidence="1">Cell wall hydrolase SleB domain-containing protein</fullName>
    </recommendedName>
</protein>
<accession>A0A382VLW9</accession>
<dbReference type="Gene3D" id="1.10.10.2520">
    <property type="entry name" value="Cell wall hydrolase SleB, domain 1"/>
    <property type="match status" value="1"/>
</dbReference>
<sequence>MNMYHEARGQGSAGLLAVTSVVLNRVKDERFPNTICGVVKQGPTRESWKTRKVKNLSPAMRKYYPIRNRCQFSWHCDGKSDVPKDLETYNALLILSNAVVYNKFDFIDITDGALFYHADYVKPAWAKTKIKTVEIQDHIFYRWEVN</sequence>
<evidence type="ECO:0000259" key="1">
    <source>
        <dbReference type="Pfam" id="PF07486"/>
    </source>
</evidence>